<dbReference type="SUPFAM" id="SSF57756">
    <property type="entry name" value="Retrovirus zinc finger-like domains"/>
    <property type="match status" value="1"/>
</dbReference>
<dbReference type="InterPro" id="IPR036875">
    <property type="entry name" value="Znf_CCHC_sf"/>
</dbReference>
<keyword evidence="1" id="KW-0863">Zinc-finger</keyword>
<keyword evidence="1" id="KW-0479">Metal-binding</keyword>
<dbReference type="Proteomes" id="UP000887578">
    <property type="component" value="Unplaced"/>
</dbReference>
<dbReference type="PROSITE" id="PS50158">
    <property type="entry name" value="ZF_CCHC"/>
    <property type="match status" value="1"/>
</dbReference>
<dbReference type="GO" id="GO:0003676">
    <property type="term" value="F:nucleic acid binding"/>
    <property type="evidence" value="ECO:0007669"/>
    <property type="project" value="InterPro"/>
</dbReference>
<dbReference type="AlphaFoldDB" id="A0A914Q2N2"/>
<dbReference type="GO" id="GO:0008270">
    <property type="term" value="F:zinc ion binding"/>
    <property type="evidence" value="ECO:0007669"/>
    <property type="project" value="UniProtKB-KW"/>
</dbReference>
<dbReference type="GO" id="GO:0019899">
    <property type="term" value="F:enzyme binding"/>
    <property type="evidence" value="ECO:0007669"/>
    <property type="project" value="UniProtKB-ARBA"/>
</dbReference>
<dbReference type="InterPro" id="IPR001878">
    <property type="entry name" value="Znf_CCHC"/>
</dbReference>
<keyword evidence="1" id="KW-0862">Zinc</keyword>
<dbReference type="SMART" id="SM00343">
    <property type="entry name" value="ZnF_C2HC"/>
    <property type="match status" value="3"/>
</dbReference>
<name>A0A914Q2N2_9BILA</name>
<dbReference type="WBParaSite" id="PDA_v2.g23132.t1">
    <property type="protein sequence ID" value="PDA_v2.g23132.t1"/>
    <property type="gene ID" value="PDA_v2.g23132"/>
</dbReference>
<feature type="domain" description="CCHC-type" evidence="2">
    <location>
        <begin position="127"/>
        <end position="141"/>
    </location>
</feature>
<keyword evidence="3" id="KW-1185">Reference proteome</keyword>
<reference evidence="4" key="1">
    <citation type="submission" date="2022-11" db="UniProtKB">
        <authorList>
            <consortium name="WormBaseParasite"/>
        </authorList>
    </citation>
    <scope>IDENTIFICATION</scope>
</reference>
<evidence type="ECO:0000256" key="1">
    <source>
        <dbReference type="PROSITE-ProRule" id="PRU00047"/>
    </source>
</evidence>
<organism evidence="3 4">
    <name type="scientific">Panagrolaimus davidi</name>
    <dbReference type="NCBI Taxonomy" id="227884"/>
    <lineage>
        <taxon>Eukaryota</taxon>
        <taxon>Metazoa</taxon>
        <taxon>Ecdysozoa</taxon>
        <taxon>Nematoda</taxon>
        <taxon>Chromadorea</taxon>
        <taxon>Rhabditida</taxon>
        <taxon>Tylenchina</taxon>
        <taxon>Panagrolaimomorpha</taxon>
        <taxon>Panagrolaimoidea</taxon>
        <taxon>Panagrolaimidae</taxon>
        <taxon>Panagrolaimus</taxon>
    </lineage>
</organism>
<evidence type="ECO:0000313" key="4">
    <source>
        <dbReference type="WBParaSite" id="PDA_v2.g23132.t1"/>
    </source>
</evidence>
<protein>
    <submittedName>
        <fullName evidence="4">CCHC-type domain-containing protein</fullName>
    </submittedName>
</protein>
<accession>A0A914Q2N2</accession>
<dbReference type="Gene3D" id="4.10.60.10">
    <property type="entry name" value="Zinc finger, CCHC-type"/>
    <property type="match status" value="1"/>
</dbReference>
<evidence type="ECO:0000313" key="3">
    <source>
        <dbReference type="Proteomes" id="UP000887578"/>
    </source>
</evidence>
<evidence type="ECO:0000259" key="2">
    <source>
        <dbReference type="PROSITE" id="PS50158"/>
    </source>
</evidence>
<sequence>MVHILQCWKPYEDLPEKEALPELQKILEDTKSIISKISHVNAVVYPAKNSKSEHVFNIYESSNFVDVNRWPSMMSCSRRQSQINENDIPPEYTNGINFNTVTPWFYSCDRCLTNQHSYINCKLGSICLQCKQRGHYARQCKYNLCVHCQLYGHSRRNCPNLHKPPRCFRCGGYNHTANRCYTKYPKYCRLCAGRHKMTQCKKFNGECYKHFGAHKYGQCSLNLE</sequence>
<proteinExistence type="predicted"/>